<evidence type="ECO:0000256" key="2">
    <source>
        <dbReference type="ARBA" id="ARBA00007613"/>
    </source>
</evidence>
<dbReference type="PANTHER" id="PTHR30026">
    <property type="entry name" value="OUTER MEMBRANE PROTEIN TOLC"/>
    <property type="match status" value="1"/>
</dbReference>
<evidence type="ECO:0000256" key="8">
    <source>
        <dbReference type="SAM" id="Coils"/>
    </source>
</evidence>
<dbReference type="EMBL" id="VLKY01000017">
    <property type="protein sequence ID" value="TWI49280.1"/>
    <property type="molecule type" value="Genomic_DNA"/>
</dbReference>
<dbReference type="InterPro" id="IPR010130">
    <property type="entry name" value="T1SS_OMP_TolC"/>
</dbReference>
<evidence type="ECO:0000256" key="6">
    <source>
        <dbReference type="ARBA" id="ARBA00023136"/>
    </source>
</evidence>
<keyword evidence="5" id="KW-0812">Transmembrane</keyword>
<gene>
    <name evidence="10" type="ORF">IQ22_03979</name>
</gene>
<dbReference type="InterPro" id="IPR003423">
    <property type="entry name" value="OMP_efflux"/>
</dbReference>
<keyword evidence="4" id="KW-1134">Transmembrane beta strand</keyword>
<keyword evidence="7" id="KW-0998">Cell outer membrane</keyword>
<evidence type="ECO:0000313" key="10">
    <source>
        <dbReference type="EMBL" id="TWI49280.1"/>
    </source>
</evidence>
<keyword evidence="9" id="KW-0732">Signal</keyword>
<evidence type="ECO:0000313" key="11">
    <source>
        <dbReference type="Proteomes" id="UP000316905"/>
    </source>
</evidence>
<accession>A0A562PYN3</accession>
<dbReference type="NCBIfam" id="TIGR01844">
    <property type="entry name" value="type_I_sec_TolC"/>
    <property type="match status" value="1"/>
</dbReference>
<comment type="similarity">
    <text evidence="2">Belongs to the outer membrane factor (OMF) (TC 1.B.17) family.</text>
</comment>
<evidence type="ECO:0000256" key="3">
    <source>
        <dbReference type="ARBA" id="ARBA00022448"/>
    </source>
</evidence>
<dbReference type="Proteomes" id="UP000316905">
    <property type="component" value="Unassembled WGS sequence"/>
</dbReference>
<dbReference type="GO" id="GO:0015562">
    <property type="term" value="F:efflux transmembrane transporter activity"/>
    <property type="evidence" value="ECO:0007669"/>
    <property type="project" value="InterPro"/>
</dbReference>
<proteinExistence type="inferred from homology"/>
<dbReference type="AlphaFoldDB" id="A0A562PYN3"/>
<evidence type="ECO:0000256" key="7">
    <source>
        <dbReference type="ARBA" id="ARBA00023237"/>
    </source>
</evidence>
<dbReference type="RefSeq" id="WP_145145034.1">
    <property type="nucleotide sequence ID" value="NZ_VLKY01000017.1"/>
</dbReference>
<reference evidence="10 11" key="1">
    <citation type="journal article" date="2015" name="Stand. Genomic Sci.">
        <title>Genomic Encyclopedia of Bacterial and Archaeal Type Strains, Phase III: the genomes of soil and plant-associated and newly described type strains.</title>
        <authorList>
            <person name="Whitman W.B."/>
            <person name="Woyke T."/>
            <person name="Klenk H.P."/>
            <person name="Zhou Y."/>
            <person name="Lilburn T.G."/>
            <person name="Beck B.J."/>
            <person name="De Vos P."/>
            <person name="Vandamme P."/>
            <person name="Eisen J.A."/>
            <person name="Garrity G."/>
            <person name="Hugenholtz P."/>
            <person name="Kyrpides N.C."/>
        </authorList>
    </citation>
    <scope>NUCLEOTIDE SEQUENCE [LARGE SCALE GENOMIC DNA]</scope>
    <source>
        <strain evidence="10 11">CGMCC 1.6858</strain>
    </source>
</reference>
<keyword evidence="6" id="KW-0472">Membrane</keyword>
<dbReference type="Pfam" id="PF02321">
    <property type="entry name" value="OEP"/>
    <property type="match status" value="2"/>
</dbReference>
<organism evidence="10 11">
    <name type="scientific">Pseudomonas duriflava</name>
    <dbReference type="NCBI Taxonomy" id="459528"/>
    <lineage>
        <taxon>Bacteria</taxon>
        <taxon>Pseudomonadati</taxon>
        <taxon>Pseudomonadota</taxon>
        <taxon>Gammaproteobacteria</taxon>
        <taxon>Pseudomonadales</taxon>
        <taxon>Pseudomonadaceae</taxon>
        <taxon>Pseudomonas</taxon>
    </lineage>
</organism>
<dbReference type="GO" id="GO:0009279">
    <property type="term" value="C:cell outer membrane"/>
    <property type="evidence" value="ECO:0007669"/>
    <property type="project" value="UniProtKB-SubCell"/>
</dbReference>
<dbReference type="GO" id="GO:1990281">
    <property type="term" value="C:efflux pump complex"/>
    <property type="evidence" value="ECO:0007669"/>
    <property type="project" value="TreeGrafter"/>
</dbReference>
<evidence type="ECO:0000256" key="5">
    <source>
        <dbReference type="ARBA" id="ARBA00022692"/>
    </source>
</evidence>
<feature type="coiled-coil region" evidence="8">
    <location>
        <begin position="146"/>
        <end position="173"/>
    </location>
</feature>
<comment type="subcellular location">
    <subcellularLocation>
        <location evidence="1">Cell outer membrane</location>
    </subcellularLocation>
</comment>
<evidence type="ECO:0000256" key="4">
    <source>
        <dbReference type="ARBA" id="ARBA00022452"/>
    </source>
</evidence>
<comment type="caution">
    <text evidence="10">The sequence shown here is derived from an EMBL/GenBank/DDBJ whole genome shotgun (WGS) entry which is preliminary data.</text>
</comment>
<keyword evidence="11" id="KW-1185">Reference proteome</keyword>
<keyword evidence="3" id="KW-0813">Transport</keyword>
<feature type="chain" id="PRO_5022207496" evidence="9">
    <location>
        <begin position="21"/>
        <end position="462"/>
    </location>
</feature>
<dbReference type="SUPFAM" id="SSF56954">
    <property type="entry name" value="Outer membrane efflux proteins (OEP)"/>
    <property type="match status" value="1"/>
</dbReference>
<keyword evidence="8" id="KW-0175">Coiled coil</keyword>
<dbReference type="OrthoDB" id="9813458at2"/>
<protein>
    <submittedName>
        <fullName evidence="10">Outer membrane protein</fullName>
    </submittedName>
</protein>
<dbReference type="Gene3D" id="1.20.1600.10">
    <property type="entry name" value="Outer membrane efflux proteins (OEP)"/>
    <property type="match status" value="1"/>
</dbReference>
<sequence>MLKKTLYLSLLASFSWVASAQPSQSIDPQSYIDLWQLYQQNTVSDPRIVGAEAQIRSAEGQERSAFGQMLPQLSANTSFTRVSREQDTKEITNGETYSLRLSQALYNPAAWRGFKKYSEMTAQYRSQYEDARVQSTADLVQRYFAALAAEDELELATAERRATQRNLDSLQAMFERRLATITDVLQISARVDSLKTAEIEARNQIQVTREALAELIGHDVYQPFKRIDTKAHFDMPLGTEEQWVGLAVANNPALKAKQKAVEAANYAIDEARAGHLPTLTFGVGAQRSDFAYENVPSPRTDTYSANVTLQVPIYSGGSTSAKVEGLYGSRDAAEQEFESVRRQVIKETRTAYMKSASDLSKIASSRSALDSAVKARIANERSLALGVATAVDVLNAVKQEYSARRDYLQAQYDFITNQLVLLRWRGNMADADILKINDWLTVPTPGEDRSTGVKEGEIPQNG</sequence>
<dbReference type="InterPro" id="IPR051906">
    <property type="entry name" value="TolC-like"/>
</dbReference>
<name>A0A562PYN3_9PSED</name>
<dbReference type="PANTHER" id="PTHR30026:SF20">
    <property type="entry name" value="OUTER MEMBRANE PROTEIN TOLC"/>
    <property type="match status" value="1"/>
</dbReference>
<feature type="signal peptide" evidence="9">
    <location>
        <begin position="1"/>
        <end position="20"/>
    </location>
</feature>
<evidence type="ECO:0000256" key="9">
    <source>
        <dbReference type="SAM" id="SignalP"/>
    </source>
</evidence>
<dbReference type="GO" id="GO:0015288">
    <property type="term" value="F:porin activity"/>
    <property type="evidence" value="ECO:0007669"/>
    <property type="project" value="TreeGrafter"/>
</dbReference>
<evidence type="ECO:0000256" key="1">
    <source>
        <dbReference type="ARBA" id="ARBA00004442"/>
    </source>
</evidence>